<name>A0A368Y4E6_9BACI</name>
<keyword evidence="1" id="KW-1133">Transmembrane helix</keyword>
<keyword evidence="3" id="KW-1185">Reference proteome</keyword>
<dbReference type="Proteomes" id="UP000252585">
    <property type="component" value="Unassembled WGS sequence"/>
</dbReference>
<comment type="caution">
    <text evidence="2">The sequence shown here is derived from an EMBL/GenBank/DDBJ whole genome shotgun (WGS) entry which is preliminary data.</text>
</comment>
<dbReference type="EMBL" id="QPJJ01000003">
    <property type="protein sequence ID" value="RCW74975.1"/>
    <property type="molecule type" value="Genomic_DNA"/>
</dbReference>
<organism evidence="2 3">
    <name type="scientific">Saliterribacillus persicus</name>
    <dbReference type="NCBI Taxonomy" id="930114"/>
    <lineage>
        <taxon>Bacteria</taxon>
        <taxon>Bacillati</taxon>
        <taxon>Bacillota</taxon>
        <taxon>Bacilli</taxon>
        <taxon>Bacillales</taxon>
        <taxon>Bacillaceae</taxon>
        <taxon>Saliterribacillus</taxon>
    </lineage>
</organism>
<keyword evidence="1" id="KW-0472">Membrane</keyword>
<sequence length="44" mass="4910">MMGGYGSSMMGFGLLGWIINIVVIGLVVYFSVTFALRNYFNQNK</sequence>
<keyword evidence="1" id="KW-0812">Transmembrane</keyword>
<evidence type="ECO:0000313" key="2">
    <source>
        <dbReference type="EMBL" id="RCW74975.1"/>
    </source>
</evidence>
<evidence type="ECO:0000256" key="1">
    <source>
        <dbReference type="SAM" id="Phobius"/>
    </source>
</evidence>
<dbReference type="RefSeq" id="WP_281270471.1">
    <property type="nucleotide sequence ID" value="NZ_QPJJ01000003.1"/>
</dbReference>
<reference evidence="2 3" key="1">
    <citation type="submission" date="2018-07" db="EMBL/GenBank/DDBJ databases">
        <title>Genomic Encyclopedia of Type Strains, Phase IV (KMG-IV): sequencing the most valuable type-strain genomes for metagenomic binning, comparative biology and taxonomic classification.</title>
        <authorList>
            <person name="Goeker M."/>
        </authorList>
    </citation>
    <scope>NUCLEOTIDE SEQUENCE [LARGE SCALE GENOMIC DNA]</scope>
    <source>
        <strain evidence="2 3">DSM 27696</strain>
    </source>
</reference>
<evidence type="ECO:0000313" key="3">
    <source>
        <dbReference type="Proteomes" id="UP000252585"/>
    </source>
</evidence>
<dbReference type="AlphaFoldDB" id="A0A368Y4E6"/>
<proteinExistence type="predicted"/>
<gene>
    <name evidence="2" type="ORF">DFR57_103272</name>
</gene>
<protein>
    <submittedName>
        <fullName evidence="2">Uncharacterized protein</fullName>
    </submittedName>
</protein>
<feature type="transmembrane region" description="Helical" evidence="1">
    <location>
        <begin position="12"/>
        <end position="36"/>
    </location>
</feature>
<accession>A0A368Y4E6</accession>